<feature type="domain" description="LTD" evidence="2">
    <location>
        <begin position="278"/>
        <end position="408"/>
    </location>
</feature>
<dbReference type="InterPro" id="IPR001322">
    <property type="entry name" value="Lamin_tail_dom"/>
</dbReference>
<evidence type="ECO:0000259" key="2">
    <source>
        <dbReference type="PROSITE" id="PS51841"/>
    </source>
</evidence>
<feature type="region of interest" description="Disordered" evidence="1">
    <location>
        <begin position="172"/>
        <end position="193"/>
    </location>
</feature>
<dbReference type="Pfam" id="PF00932">
    <property type="entry name" value="LTD"/>
    <property type="match status" value="2"/>
</dbReference>
<accession>A0A4U6D6M8</accession>
<dbReference type="EMBL" id="SZVO01000002">
    <property type="protein sequence ID" value="TKT93040.1"/>
    <property type="molecule type" value="Genomic_DNA"/>
</dbReference>
<dbReference type="Proteomes" id="UP000304900">
    <property type="component" value="Unassembled WGS sequence"/>
</dbReference>
<evidence type="ECO:0000313" key="3">
    <source>
        <dbReference type="EMBL" id="TKT93040.1"/>
    </source>
</evidence>
<reference evidence="3 4" key="1">
    <citation type="submission" date="2019-05" db="EMBL/GenBank/DDBJ databases">
        <title>Dyadobacter AR-3-8 sp. nov., isolated from arctic soil.</title>
        <authorList>
            <person name="Chaudhary D.K."/>
        </authorList>
    </citation>
    <scope>NUCLEOTIDE SEQUENCE [LARGE SCALE GENOMIC DNA]</scope>
    <source>
        <strain evidence="3 4">AR-3-8</strain>
    </source>
</reference>
<keyword evidence="4" id="KW-1185">Reference proteome</keyword>
<evidence type="ECO:0000313" key="4">
    <source>
        <dbReference type="Proteomes" id="UP000304900"/>
    </source>
</evidence>
<proteinExistence type="predicted"/>
<dbReference type="Gene3D" id="2.60.40.4070">
    <property type="match status" value="1"/>
</dbReference>
<gene>
    <name evidence="3" type="ORF">FDK13_04065</name>
</gene>
<dbReference type="OrthoDB" id="9758406at2"/>
<name>A0A4U6D6M8_9BACT</name>
<comment type="caution">
    <text evidence="3">The sequence shown here is derived from an EMBL/GenBank/DDBJ whole genome shotgun (WGS) entry which is preliminary data.</text>
</comment>
<organism evidence="3 4">
    <name type="scientific">Dyadobacter frigoris</name>
    <dbReference type="NCBI Taxonomy" id="2576211"/>
    <lineage>
        <taxon>Bacteria</taxon>
        <taxon>Pseudomonadati</taxon>
        <taxon>Bacteroidota</taxon>
        <taxon>Cytophagia</taxon>
        <taxon>Cytophagales</taxon>
        <taxon>Spirosomataceae</taxon>
        <taxon>Dyadobacter</taxon>
    </lineage>
</organism>
<dbReference type="InterPro" id="IPR036415">
    <property type="entry name" value="Lamin_tail_dom_sf"/>
</dbReference>
<dbReference type="RefSeq" id="WP_137338716.1">
    <property type="nucleotide sequence ID" value="NZ_BSQH01000018.1"/>
</dbReference>
<dbReference type="PROSITE" id="PS51841">
    <property type="entry name" value="LTD"/>
    <property type="match status" value="1"/>
</dbReference>
<dbReference type="SUPFAM" id="SSF74853">
    <property type="entry name" value="Lamin A/C globular tail domain"/>
    <property type="match status" value="2"/>
</dbReference>
<evidence type="ECO:0000256" key="1">
    <source>
        <dbReference type="SAM" id="MobiDB-lite"/>
    </source>
</evidence>
<sequence length="565" mass="62315">MSLINWKSLRIVVGIFFVLHFSSFGQSYNSIVISEIMANPIPAIGLPTVEYLELYNRSGQAVFLKNWKLTIGTRSAVFPDSIILPDEYVVLCNKVNASNFIGFGKIIPLSTFLLPNEGGTISLYSPGNSLVFSITYENSWWPSDKRAGGYSIEMTDTDNPCGEQSNWEISNDIRGGTPAKVNSTQRSNPDFEPPVIQRVDVTSPTELRIVANEKLDSLVAVSGTLIELSGRKIVKRKLEPPHFHNLVVTLGFSLLAGETYNLSIKNLSDCTGNILRQADYTIGLPSKADSGDVVLNEILFNPPEGGVDFVEIYNRSRKYIDLKDWSLGNVKDGQPDVFGIITTENYILPPFGYLALTTNPEVIKEHYPANESGNFLKLSSLPAYSNAEGGVIFKNPEGKIYDRFDYNEAMHDPLITDTKGVSLEKSDTGISSEIISNWHSAAATTGNATPGYANSQIKTNTEKDTFEVEPGAFSPDNIAAGFTQIKYKLLQSGKIATIKIYDILGRLIKNLLRNQLLGTDGAISWDGRNENGDIVETGYYLILIDIFDPTGEKAQYKRKVVVVKN</sequence>
<dbReference type="AlphaFoldDB" id="A0A4U6D6M8"/>
<dbReference type="Gene3D" id="2.60.40.1260">
    <property type="entry name" value="Lamin Tail domain"/>
    <property type="match status" value="1"/>
</dbReference>
<protein>
    <recommendedName>
        <fullName evidence="2">LTD domain-containing protein</fullName>
    </recommendedName>
</protein>